<name>A0A1Y1VN11_9FUNG</name>
<feature type="compositionally biased region" description="Basic residues" evidence="1">
    <location>
        <begin position="1"/>
        <end position="11"/>
    </location>
</feature>
<feature type="region of interest" description="Disordered" evidence="1">
    <location>
        <begin position="1"/>
        <end position="111"/>
    </location>
</feature>
<gene>
    <name evidence="2" type="ORF">BCR36DRAFT_1542</name>
</gene>
<organism evidence="2 3">
    <name type="scientific">Piromyces finnis</name>
    <dbReference type="NCBI Taxonomy" id="1754191"/>
    <lineage>
        <taxon>Eukaryota</taxon>
        <taxon>Fungi</taxon>
        <taxon>Fungi incertae sedis</taxon>
        <taxon>Chytridiomycota</taxon>
        <taxon>Chytridiomycota incertae sedis</taxon>
        <taxon>Neocallimastigomycetes</taxon>
        <taxon>Neocallimastigales</taxon>
        <taxon>Neocallimastigaceae</taxon>
        <taxon>Piromyces</taxon>
    </lineage>
</organism>
<comment type="caution">
    <text evidence="2">The sequence shown here is derived from an EMBL/GenBank/DDBJ whole genome shotgun (WGS) entry which is preliminary data.</text>
</comment>
<protein>
    <submittedName>
        <fullName evidence="2">Uncharacterized protein</fullName>
    </submittedName>
</protein>
<evidence type="ECO:0000256" key="1">
    <source>
        <dbReference type="SAM" id="MobiDB-lite"/>
    </source>
</evidence>
<evidence type="ECO:0000313" key="3">
    <source>
        <dbReference type="Proteomes" id="UP000193719"/>
    </source>
</evidence>
<dbReference type="AlphaFoldDB" id="A0A1Y1VN11"/>
<evidence type="ECO:0000313" key="2">
    <source>
        <dbReference type="EMBL" id="ORX60814.1"/>
    </source>
</evidence>
<feature type="compositionally biased region" description="Polar residues" evidence="1">
    <location>
        <begin position="98"/>
        <end position="109"/>
    </location>
</feature>
<accession>A0A1Y1VN11</accession>
<proteinExistence type="predicted"/>
<dbReference type="EMBL" id="MCFH01000001">
    <property type="protein sequence ID" value="ORX60814.1"/>
    <property type="molecule type" value="Genomic_DNA"/>
</dbReference>
<reference evidence="2 3" key="2">
    <citation type="submission" date="2016-08" db="EMBL/GenBank/DDBJ databases">
        <title>Pervasive Adenine N6-methylation of Active Genes in Fungi.</title>
        <authorList>
            <consortium name="DOE Joint Genome Institute"/>
            <person name="Mondo S.J."/>
            <person name="Dannebaum R.O."/>
            <person name="Kuo R.C."/>
            <person name="Labutti K."/>
            <person name="Haridas S."/>
            <person name="Kuo A."/>
            <person name="Salamov A."/>
            <person name="Ahrendt S.R."/>
            <person name="Lipzen A."/>
            <person name="Sullivan W."/>
            <person name="Andreopoulos W.B."/>
            <person name="Clum A."/>
            <person name="Lindquist E."/>
            <person name="Daum C."/>
            <person name="Ramamoorthy G.K."/>
            <person name="Gryganskyi A."/>
            <person name="Culley D."/>
            <person name="Magnuson J.K."/>
            <person name="James T.Y."/>
            <person name="O'Malley M.A."/>
            <person name="Stajich J.E."/>
            <person name="Spatafora J.W."/>
            <person name="Visel A."/>
            <person name="Grigoriev I.V."/>
        </authorList>
    </citation>
    <scope>NUCLEOTIDE SEQUENCE [LARGE SCALE GENOMIC DNA]</scope>
    <source>
        <strain evidence="3">finn</strain>
    </source>
</reference>
<reference evidence="2 3" key="1">
    <citation type="submission" date="2016-08" db="EMBL/GenBank/DDBJ databases">
        <title>Genomes of anaerobic fungi encode conserved fungal cellulosomes for biomass hydrolysis.</title>
        <authorList>
            <consortium name="DOE Joint Genome Institute"/>
            <person name="Haitjema C.H."/>
            <person name="Gilmore S.P."/>
            <person name="Henske J.K."/>
            <person name="Solomon K.V."/>
            <person name="De Groot R."/>
            <person name="Kuo A."/>
            <person name="Mondo S.J."/>
            <person name="Salamov A.A."/>
            <person name="Labutti K."/>
            <person name="Zhao Z."/>
            <person name="Chiniquy J."/>
            <person name="Barry K."/>
            <person name="Brewer H.M."/>
            <person name="Purvine S.O."/>
            <person name="Wright A.T."/>
            <person name="Boxma B."/>
            <person name="Van Alen T."/>
            <person name="Hackstein J.H."/>
            <person name="Baker S.E."/>
            <person name="Grigoriev I.V."/>
            <person name="O'Malley M.A."/>
        </authorList>
    </citation>
    <scope>NUCLEOTIDE SEQUENCE [LARGE SCALE GENOMIC DNA]</scope>
    <source>
        <strain evidence="3">finn</strain>
    </source>
</reference>
<dbReference type="Proteomes" id="UP000193719">
    <property type="component" value="Unassembled WGS sequence"/>
</dbReference>
<feature type="compositionally biased region" description="Low complexity" evidence="1">
    <location>
        <begin position="58"/>
        <end position="72"/>
    </location>
</feature>
<dbReference type="OrthoDB" id="10569970at2759"/>
<keyword evidence="3" id="KW-1185">Reference proteome</keyword>
<sequence>MYLRRSTRKRNKPDLYYPGFSYQSSNKFPHIKSKQDNINYSENSRYIPENNRDKSRNDNSYNENRNNNPFSNTRKRKNTNYDYDEGERDRDRRHKYSNYLTRYDSNSSTHSRHSLRMKSFMKPLSNSPYSSTHFSNYTSSPASTISANSNSSIYYPIKRKRVYYSPSDHLHHHTLKNYYPSYSNYSSRSSKVRLKLYNIHLKLFIFY</sequence>